<dbReference type="InterPro" id="IPR007138">
    <property type="entry name" value="ABM_dom"/>
</dbReference>
<organism evidence="2 3">
    <name type="scientific">Gordonia neofelifaecis NRRL B-59395</name>
    <dbReference type="NCBI Taxonomy" id="644548"/>
    <lineage>
        <taxon>Bacteria</taxon>
        <taxon>Bacillati</taxon>
        <taxon>Actinomycetota</taxon>
        <taxon>Actinomycetes</taxon>
        <taxon>Mycobacteriales</taxon>
        <taxon>Gordoniaceae</taxon>
        <taxon>Gordonia</taxon>
    </lineage>
</organism>
<reference evidence="2 3" key="1">
    <citation type="journal article" date="2011" name="J. Bacteriol.">
        <title>Draft Genome Sequence of Gordonia neofelifaecis NRRL B-59395, a Cholesterol-Degrading Actinomycete.</title>
        <authorList>
            <person name="Ge F."/>
            <person name="Li W."/>
            <person name="Chen G."/>
            <person name="Liu Y."/>
            <person name="Zhang G."/>
            <person name="Yong B."/>
            <person name="Wang Q."/>
            <person name="Wang N."/>
            <person name="Huang Z."/>
            <person name="Li W."/>
            <person name="Wang J."/>
            <person name="Wu C."/>
            <person name="Xie Q."/>
            <person name="Liu G."/>
        </authorList>
    </citation>
    <scope>NUCLEOTIDE SEQUENCE [LARGE SCALE GENOMIC DNA]</scope>
    <source>
        <strain evidence="2 3">NRRL B-59395</strain>
    </source>
</reference>
<dbReference type="RefSeq" id="WP_009677378.1">
    <property type="nucleotide sequence ID" value="NZ_AEUD01000001.1"/>
</dbReference>
<dbReference type="EMBL" id="AEUD01000001">
    <property type="protein sequence ID" value="EGD56813.1"/>
    <property type="molecule type" value="Genomic_DNA"/>
</dbReference>
<comment type="caution">
    <text evidence="2">The sequence shown here is derived from an EMBL/GenBank/DDBJ whole genome shotgun (WGS) entry which is preliminary data.</text>
</comment>
<evidence type="ECO:0000259" key="1">
    <source>
        <dbReference type="Pfam" id="PF03992"/>
    </source>
</evidence>
<gene>
    <name evidence="2" type="ORF">SCNU_00505</name>
</gene>
<dbReference type="Gene3D" id="3.30.70.100">
    <property type="match status" value="1"/>
</dbReference>
<dbReference type="SUPFAM" id="SSF54909">
    <property type="entry name" value="Dimeric alpha+beta barrel"/>
    <property type="match status" value="1"/>
</dbReference>
<accession>F1YEI0</accession>
<dbReference type="Proteomes" id="UP000035065">
    <property type="component" value="Unassembled WGS sequence"/>
</dbReference>
<name>F1YEI0_9ACTN</name>
<dbReference type="eggNOG" id="COG1359">
    <property type="taxonomic scope" value="Bacteria"/>
</dbReference>
<evidence type="ECO:0000313" key="3">
    <source>
        <dbReference type="Proteomes" id="UP000035065"/>
    </source>
</evidence>
<sequence>MLSGRLICADDEQLAVVETHLARHIELTRAEPGCLEFSVVPTDDPLVWRVDERFVDPRAFDAHQRRVEESEWGRATAAIERDYTIRPAD</sequence>
<dbReference type="InterPro" id="IPR011008">
    <property type="entry name" value="Dimeric_a/b-barrel"/>
</dbReference>
<dbReference type="STRING" id="644548.SCNU_00505"/>
<feature type="domain" description="ABM" evidence="1">
    <location>
        <begin position="10"/>
        <end position="66"/>
    </location>
</feature>
<dbReference type="AlphaFoldDB" id="F1YEI0"/>
<dbReference type="Pfam" id="PF03992">
    <property type="entry name" value="ABM"/>
    <property type="match status" value="1"/>
</dbReference>
<evidence type="ECO:0000313" key="2">
    <source>
        <dbReference type="EMBL" id="EGD56813.1"/>
    </source>
</evidence>
<proteinExistence type="predicted"/>
<keyword evidence="3" id="KW-1185">Reference proteome</keyword>
<protein>
    <recommendedName>
        <fullName evidence="1">ABM domain-containing protein</fullName>
    </recommendedName>
</protein>